<keyword evidence="3" id="KW-0408">Iron</keyword>
<dbReference type="GO" id="GO:0046872">
    <property type="term" value="F:metal ion binding"/>
    <property type="evidence" value="ECO:0007669"/>
    <property type="project" value="UniProtKB-KW"/>
</dbReference>
<dbReference type="AlphaFoldDB" id="G5JHT2"/>
<dbReference type="GO" id="GO:0006284">
    <property type="term" value="P:base-excision repair"/>
    <property type="evidence" value="ECO:0007669"/>
    <property type="project" value="InterPro"/>
</dbReference>
<evidence type="ECO:0000259" key="5">
    <source>
        <dbReference type="SMART" id="SM00478"/>
    </source>
</evidence>
<dbReference type="SMART" id="SM00478">
    <property type="entry name" value="ENDO3c"/>
    <property type="match status" value="1"/>
</dbReference>
<keyword evidence="7" id="KW-1185">Reference proteome</keyword>
<evidence type="ECO:0000256" key="3">
    <source>
        <dbReference type="ARBA" id="ARBA00023004"/>
    </source>
</evidence>
<dbReference type="Pfam" id="PF00730">
    <property type="entry name" value="HhH-GPD"/>
    <property type="match status" value="1"/>
</dbReference>
<sequence length="211" mass="25136">MLTPDQLYQILYQNMGPQYWWPASNHIEMMLGAILVQNTRWHNAAMALQQLQQQTDFKPQKILKLTQSELQTLIHSSGFYKSKATTIINLLTWLAKQDFNYDKINQFYGEQLRQQLLTIKGIGSETADVLLVYIFKRVEFIPDNYTRRIFYKLGYSNTINYDKFKKEVVLPQYFNNQDANEFHALLDHFGKCYFNDKDMEHFGFLQPYFVR</sequence>
<feature type="domain" description="HhH-GPD" evidence="5">
    <location>
        <begin position="35"/>
        <end position="192"/>
    </location>
</feature>
<dbReference type="PANTHER" id="PTHR10359">
    <property type="entry name" value="A/G-SPECIFIC ADENINE GLYCOSYLASE/ENDONUCLEASE III"/>
    <property type="match status" value="1"/>
</dbReference>
<proteinExistence type="predicted"/>
<dbReference type="PANTHER" id="PTHR10359:SF19">
    <property type="entry name" value="DNA REPAIR GLYCOSYLASE MJ1434-RELATED"/>
    <property type="match status" value="1"/>
</dbReference>
<evidence type="ECO:0000313" key="6">
    <source>
        <dbReference type="EMBL" id="EHJ08249.1"/>
    </source>
</evidence>
<evidence type="ECO:0000256" key="4">
    <source>
        <dbReference type="ARBA" id="ARBA00023014"/>
    </source>
</evidence>
<evidence type="ECO:0000256" key="2">
    <source>
        <dbReference type="ARBA" id="ARBA00022723"/>
    </source>
</evidence>
<dbReference type="GO" id="GO:0051539">
    <property type="term" value="F:4 iron, 4 sulfur cluster binding"/>
    <property type="evidence" value="ECO:0007669"/>
    <property type="project" value="UniProtKB-KW"/>
</dbReference>
<dbReference type="RefSeq" id="WP_002463099.1">
    <property type="nucleotide sequence ID" value="NZ_AEUN01000353.1"/>
</dbReference>
<protein>
    <submittedName>
        <fullName evidence="6">Putative DNA repair protein</fullName>
    </submittedName>
</protein>
<keyword evidence="4" id="KW-0411">Iron-sulfur</keyword>
<evidence type="ECO:0000256" key="1">
    <source>
        <dbReference type="ARBA" id="ARBA00022485"/>
    </source>
</evidence>
<dbReference type="Gene3D" id="1.10.340.30">
    <property type="entry name" value="Hypothetical protein, domain 2"/>
    <property type="match status" value="1"/>
</dbReference>
<dbReference type="OrthoDB" id="9802365at2"/>
<keyword evidence="1" id="KW-0004">4Fe-4S</keyword>
<keyword evidence="2" id="KW-0479">Metal-binding</keyword>
<dbReference type="PIRSF" id="PIRSF001435">
    <property type="entry name" value="Nth"/>
    <property type="match status" value="1"/>
</dbReference>
<dbReference type="CDD" id="cd00056">
    <property type="entry name" value="ENDO3c"/>
    <property type="match status" value="1"/>
</dbReference>
<accession>G5JHT2</accession>
<dbReference type="InterPro" id="IPR011257">
    <property type="entry name" value="DNA_glycosylase"/>
</dbReference>
<dbReference type="SUPFAM" id="SSF48150">
    <property type="entry name" value="DNA-glycosylase"/>
    <property type="match status" value="1"/>
</dbReference>
<evidence type="ECO:0000313" key="7">
    <source>
        <dbReference type="Proteomes" id="UP000005413"/>
    </source>
</evidence>
<dbReference type="InterPro" id="IPR003265">
    <property type="entry name" value="HhH-GPD_domain"/>
</dbReference>
<gene>
    <name evidence="6" type="ORF">SS7213T_05071</name>
</gene>
<comment type="caution">
    <text evidence="6">The sequence shown here is derived from an EMBL/GenBank/DDBJ whole genome shotgun (WGS) entry which is preliminary data.</text>
</comment>
<reference evidence="6 7" key="1">
    <citation type="journal article" date="2012" name="BMC Genomics">
        <title>Comparative genomic analysis of the genus Staphylococcus including Staphylococcus aureus and its newly described sister species Staphylococcus simiae.</title>
        <authorList>
            <person name="Suzuki H."/>
            <person name="Lefebure T."/>
            <person name="Pavinski Bitar P."/>
            <person name="Stanhope M.J."/>
        </authorList>
    </citation>
    <scope>NUCLEOTIDE SEQUENCE [LARGE SCALE GENOMIC DNA]</scope>
    <source>
        <strain evidence="6 7">CCM 7213</strain>
    </source>
</reference>
<dbReference type="PATRIC" id="fig|911238.3.peg.849"/>
<dbReference type="GO" id="GO:0003824">
    <property type="term" value="F:catalytic activity"/>
    <property type="evidence" value="ECO:0007669"/>
    <property type="project" value="InterPro"/>
</dbReference>
<organism evidence="6 7">
    <name type="scientific">Staphylococcus simiae CCM 7213 = CCUG 51256</name>
    <dbReference type="NCBI Taxonomy" id="911238"/>
    <lineage>
        <taxon>Bacteria</taxon>
        <taxon>Bacillati</taxon>
        <taxon>Bacillota</taxon>
        <taxon>Bacilli</taxon>
        <taxon>Bacillales</taxon>
        <taxon>Staphylococcaceae</taxon>
        <taxon>Staphylococcus</taxon>
    </lineage>
</organism>
<dbReference type="EMBL" id="AEUN01000353">
    <property type="protein sequence ID" value="EHJ08249.1"/>
    <property type="molecule type" value="Genomic_DNA"/>
</dbReference>
<dbReference type="Proteomes" id="UP000005413">
    <property type="component" value="Unassembled WGS sequence"/>
</dbReference>
<name>G5JHT2_9STAP</name>